<reference evidence="1 2" key="1">
    <citation type="journal article" date="2012" name="J. Bacteriol.">
        <title>Complete Genome Sequence of Providencia stuartii Clinical Isolate MRSN 2154.</title>
        <authorList>
            <person name="Clifford R.J."/>
            <person name="Hang J."/>
            <person name="Riley M.C."/>
            <person name="Onmus-Leone F."/>
            <person name="Kuschner R.A."/>
            <person name="Lesho E.P."/>
            <person name="Waterman P.E."/>
        </authorList>
    </citation>
    <scope>NUCLEOTIDE SEQUENCE [LARGE SCALE GENOMIC DNA]</scope>
    <source>
        <strain evidence="1 2">MRSN 2154</strain>
    </source>
</reference>
<dbReference type="EMBL" id="CP003488">
    <property type="protein sequence ID" value="AFH92394.1"/>
    <property type="molecule type" value="Genomic_DNA"/>
</dbReference>
<dbReference type="HOGENOM" id="CLU_056726_0_0_6"/>
<evidence type="ECO:0000313" key="2">
    <source>
        <dbReference type="Proteomes" id="UP000005012"/>
    </source>
</evidence>
<dbReference type="SUPFAM" id="SSF103032">
    <property type="entry name" value="Hypothetical protein YwqG"/>
    <property type="match status" value="1"/>
</dbReference>
<dbReference type="InterPro" id="IPR035948">
    <property type="entry name" value="YwqG-like_sf"/>
</dbReference>
<dbReference type="AlphaFoldDB" id="A0A140NF82"/>
<sequence length="274" mass="31609">MIDLTALPDNLKPFVDKITATAKPTIEMQLTPVEQPILWESRIGGMPYLPLGSDFPVDSDGIPLKLLAQINFAQMPPLENYPTTGLLQFFIGGDDLYGADFDDLQTQNGFRVIYWESVIEDNAKLQQDFSTIEAAYEDEYYSPIEGQFSLEFTPATQYISSNDFQFGRKILDVDDLYDYEDQFEGEDFYDEWLEPYNEHFASNGHRIGGYPFFTQTDPREYRKEIQDYVLLLQIDSDYETGILWGDIGVGNFFIHPEDLKNKDFSKVVYNWDCG</sequence>
<dbReference type="OrthoDB" id="4929513at2"/>
<dbReference type="KEGG" id="psi:S70_02500"/>
<gene>
    <name evidence="1" type="ordered locus">S70_02500</name>
</gene>
<dbReference type="Proteomes" id="UP000005012">
    <property type="component" value="Chromosome"/>
</dbReference>
<dbReference type="GeneID" id="93518772"/>
<evidence type="ECO:0008006" key="3">
    <source>
        <dbReference type="Google" id="ProtNLM"/>
    </source>
</evidence>
<dbReference type="RefSeq" id="WP_004921171.1">
    <property type="nucleotide sequence ID" value="NC_017731.1"/>
</dbReference>
<dbReference type="Gene3D" id="2.30.320.10">
    <property type="entry name" value="YwqG-like"/>
    <property type="match status" value="1"/>
</dbReference>
<dbReference type="Pfam" id="PF09234">
    <property type="entry name" value="DUF1963"/>
    <property type="match status" value="1"/>
</dbReference>
<proteinExistence type="predicted"/>
<dbReference type="PATRIC" id="fig|1157951.4.peg.496"/>
<accession>A0A140NF82</accession>
<dbReference type="PANTHER" id="PTHR36436:SF6">
    <property type="entry name" value="SLL5081 PROTEIN"/>
    <property type="match status" value="1"/>
</dbReference>
<organism evidence="1 2">
    <name type="scientific">Providencia stuartii (strain MRSN 2154)</name>
    <dbReference type="NCBI Taxonomy" id="1157951"/>
    <lineage>
        <taxon>Bacteria</taxon>
        <taxon>Pseudomonadati</taxon>
        <taxon>Pseudomonadota</taxon>
        <taxon>Gammaproteobacteria</taxon>
        <taxon>Enterobacterales</taxon>
        <taxon>Morganellaceae</taxon>
        <taxon>Providencia</taxon>
    </lineage>
</organism>
<dbReference type="PANTHER" id="PTHR36436">
    <property type="entry name" value="SLL5081 PROTEIN"/>
    <property type="match status" value="1"/>
</dbReference>
<dbReference type="InterPro" id="IPR015315">
    <property type="entry name" value="DUF1963"/>
</dbReference>
<evidence type="ECO:0000313" key="1">
    <source>
        <dbReference type="EMBL" id="AFH92394.1"/>
    </source>
</evidence>
<protein>
    <recommendedName>
        <fullName evidence="3">DUF1963 domain-containing protein</fullName>
    </recommendedName>
</protein>
<name>A0A140NF82_PROSM</name>
<reference evidence="2" key="2">
    <citation type="submission" date="2012-04" db="EMBL/GenBank/DDBJ databases">
        <title>Complete genome sequence of Providencia stuartii clinical isolate MRSN 2154.</title>
        <authorList>
            <person name="Clifford R.J."/>
            <person name="Hang J."/>
            <person name="Riley M.C."/>
            <person name="Onmus-Leone F."/>
            <person name="Kuschner R.A."/>
            <person name="Lesho E.P."/>
            <person name="Waterman P.E."/>
        </authorList>
    </citation>
    <scope>NUCLEOTIDE SEQUENCE [LARGE SCALE GENOMIC DNA]</scope>
    <source>
        <strain evidence="2">MRSN 2154</strain>
    </source>
</reference>